<dbReference type="EMBL" id="KL596835">
    <property type="protein sequence ID" value="KER23788.1"/>
    <property type="molecule type" value="Genomic_DNA"/>
</dbReference>
<organism evidence="1 2">
    <name type="scientific">Opisthorchis viverrini</name>
    <name type="common">Southeast Asian liver fluke</name>
    <dbReference type="NCBI Taxonomy" id="6198"/>
    <lineage>
        <taxon>Eukaryota</taxon>
        <taxon>Metazoa</taxon>
        <taxon>Spiralia</taxon>
        <taxon>Lophotrochozoa</taxon>
        <taxon>Platyhelminthes</taxon>
        <taxon>Trematoda</taxon>
        <taxon>Digenea</taxon>
        <taxon>Opisthorchiida</taxon>
        <taxon>Opisthorchiata</taxon>
        <taxon>Opisthorchiidae</taxon>
        <taxon>Opisthorchis</taxon>
    </lineage>
</organism>
<gene>
    <name evidence="1" type="ORF">T265_08409</name>
</gene>
<dbReference type="Proteomes" id="UP000054324">
    <property type="component" value="Unassembled WGS sequence"/>
</dbReference>
<dbReference type="GeneID" id="20322588"/>
<dbReference type="CTD" id="20322588"/>
<keyword evidence="2" id="KW-1185">Reference proteome</keyword>
<proteinExistence type="predicted"/>
<protein>
    <submittedName>
        <fullName evidence="1">Uncharacterized protein</fullName>
    </submittedName>
</protein>
<reference evidence="1 2" key="1">
    <citation type="submission" date="2013-11" db="EMBL/GenBank/DDBJ databases">
        <title>Opisthorchis viverrini - life in the bile duct.</title>
        <authorList>
            <person name="Young N.D."/>
            <person name="Nagarajan N."/>
            <person name="Lin S.J."/>
            <person name="Korhonen P.K."/>
            <person name="Jex A.R."/>
            <person name="Hall R.S."/>
            <person name="Safavi-Hemami H."/>
            <person name="Kaewkong W."/>
            <person name="Bertrand D."/>
            <person name="Gao S."/>
            <person name="Seet Q."/>
            <person name="Wongkham S."/>
            <person name="Teh B.T."/>
            <person name="Wongkham C."/>
            <person name="Intapan P.M."/>
            <person name="Maleewong W."/>
            <person name="Yang X."/>
            <person name="Hu M."/>
            <person name="Wang Z."/>
            <person name="Hofmann A."/>
            <person name="Sternberg P.W."/>
            <person name="Tan P."/>
            <person name="Wang J."/>
            <person name="Gasser R.B."/>
        </authorList>
    </citation>
    <scope>NUCLEOTIDE SEQUENCE [LARGE SCALE GENOMIC DNA]</scope>
</reference>
<dbReference type="AlphaFoldDB" id="A0A074Z9J9"/>
<accession>A0A074Z9J9</accession>
<evidence type="ECO:0000313" key="2">
    <source>
        <dbReference type="Proteomes" id="UP000054324"/>
    </source>
</evidence>
<evidence type="ECO:0000313" key="1">
    <source>
        <dbReference type="EMBL" id="KER23788.1"/>
    </source>
</evidence>
<sequence length="93" mass="10960">MLEVRDTWSMVKLLRPLDLATDLNLLYGIKVFTVGPQLDSVQYLEHEYLFVVFENPYSHWNGSRITTCPGIRKERILKNELNYVKTQECCDIH</sequence>
<dbReference type="RefSeq" id="XP_009172469.1">
    <property type="nucleotide sequence ID" value="XM_009174205.1"/>
</dbReference>
<dbReference type="KEGG" id="ovi:T265_08409"/>
<name>A0A074Z9J9_OPIVI</name>